<dbReference type="Pfam" id="PF00171">
    <property type="entry name" value="Aldedh"/>
    <property type="match status" value="1"/>
</dbReference>
<dbReference type="RefSeq" id="WP_066169798.1">
    <property type="nucleotide sequence ID" value="NZ_CP136137.1"/>
</dbReference>
<protein>
    <submittedName>
        <fullName evidence="4">Aldehyde dehydrogenase family protein</fullName>
    </submittedName>
</protein>
<dbReference type="InterPro" id="IPR016163">
    <property type="entry name" value="Ald_DH_C"/>
</dbReference>
<evidence type="ECO:0000256" key="1">
    <source>
        <dbReference type="ARBA" id="ARBA00009986"/>
    </source>
</evidence>
<proteinExistence type="inferred from homology"/>
<sequence length="475" mass="49111">MTDLTKFYINGQWVDPAGELTVLDVINPATEQPAGTVALGTSADVDAAVIAARHAFEGWSMSTVDDRIALIGAILAEYQNRAADLAEAVTTEMGAPAGLASAAQVPIGMAHLATAAESLKTFSFAEDRGTSRIVKEPIGVCGFITPWNWPLNQVMCKVAPALATGCTMILKPSEVAPFSAAIVAEIFDAAGVPAGVFNLVNGDGAGVGTALSAHPDIDLISFTGSTRAGIEVAKTAAPTVKRVAQELGGKSPNILLDDASLAKNVAAGVGAMMVNSGQSCNAPSRMLVPSHRLDEVAEAATEAAAALTVGDPTTSVRLGPVVSAPQFEKIQGLIERAIADGAKPIVGGAGRPDGLDAGYYVKPTVFTNVTNDMEIARTEVFGPVLVVIGYDSVDEAIKIGNDTEYGLAGYVSGEDQEEVRRVAAKLRAGTITLNSAAIDPLAPFGGYKRSGNGREWSDYAFNEFLEVKSVLGYGA</sequence>
<dbReference type="PANTHER" id="PTHR42804:SF1">
    <property type="entry name" value="ALDEHYDE DEHYDROGENASE-RELATED"/>
    <property type="match status" value="1"/>
</dbReference>
<dbReference type="Gene3D" id="3.40.309.10">
    <property type="entry name" value="Aldehyde Dehydrogenase, Chain A, domain 2"/>
    <property type="match status" value="1"/>
</dbReference>
<keyword evidence="2" id="KW-0560">Oxidoreductase</keyword>
<organism evidence="4 5">
    <name type="scientific">Gordonia hydrophobica</name>
    <dbReference type="NCBI Taxonomy" id="40516"/>
    <lineage>
        <taxon>Bacteria</taxon>
        <taxon>Bacillati</taxon>
        <taxon>Actinomycetota</taxon>
        <taxon>Actinomycetes</taxon>
        <taxon>Mycobacteriales</taxon>
        <taxon>Gordoniaceae</taxon>
        <taxon>Gordonia</taxon>
    </lineage>
</organism>
<dbReference type="EMBL" id="CP136137">
    <property type="protein sequence ID" value="WYY08873.1"/>
    <property type="molecule type" value="Genomic_DNA"/>
</dbReference>
<name>A0ABZ2U5L4_9ACTN</name>
<dbReference type="CDD" id="cd07138">
    <property type="entry name" value="ALDH_CddD_SSP0762"/>
    <property type="match status" value="1"/>
</dbReference>
<evidence type="ECO:0000259" key="3">
    <source>
        <dbReference type="Pfam" id="PF00171"/>
    </source>
</evidence>
<dbReference type="InterPro" id="IPR015590">
    <property type="entry name" value="Aldehyde_DH_dom"/>
</dbReference>
<accession>A0ABZ2U5L4</accession>
<feature type="domain" description="Aldehyde dehydrogenase" evidence="3">
    <location>
        <begin position="13"/>
        <end position="470"/>
    </location>
</feature>
<gene>
    <name evidence="4" type="ORF">RVF87_07405</name>
</gene>
<reference evidence="4 5" key="1">
    <citation type="journal article" date="2023" name="Virus Evol.">
        <title>Computational host range prediction-The good, the bad, and the ugly.</title>
        <authorList>
            <person name="Howell A.A."/>
            <person name="Versoza C.J."/>
            <person name="Pfeifer S.P."/>
        </authorList>
    </citation>
    <scope>NUCLEOTIDE SEQUENCE [LARGE SCALE GENOMIC DNA]</scope>
    <source>
        <strain evidence="4 5">1610/1b</strain>
    </source>
</reference>
<dbReference type="Gene3D" id="3.40.605.10">
    <property type="entry name" value="Aldehyde Dehydrogenase, Chain A, domain 1"/>
    <property type="match status" value="1"/>
</dbReference>
<evidence type="ECO:0000313" key="5">
    <source>
        <dbReference type="Proteomes" id="UP001479933"/>
    </source>
</evidence>
<evidence type="ECO:0000313" key="4">
    <source>
        <dbReference type="EMBL" id="WYY08873.1"/>
    </source>
</evidence>
<dbReference type="InterPro" id="IPR016162">
    <property type="entry name" value="Ald_DH_N"/>
</dbReference>
<dbReference type="Proteomes" id="UP001479933">
    <property type="component" value="Chromosome"/>
</dbReference>
<evidence type="ECO:0000256" key="2">
    <source>
        <dbReference type="ARBA" id="ARBA00023002"/>
    </source>
</evidence>
<keyword evidence="5" id="KW-1185">Reference proteome</keyword>
<dbReference type="InterPro" id="IPR016161">
    <property type="entry name" value="Ald_DH/histidinol_DH"/>
</dbReference>
<dbReference type="PANTHER" id="PTHR42804">
    <property type="entry name" value="ALDEHYDE DEHYDROGENASE"/>
    <property type="match status" value="1"/>
</dbReference>
<comment type="similarity">
    <text evidence="1">Belongs to the aldehyde dehydrogenase family.</text>
</comment>
<dbReference type="SUPFAM" id="SSF53720">
    <property type="entry name" value="ALDH-like"/>
    <property type="match status" value="1"/>
</dbReference>